<proteinExistence type="predicted"/>
<keyword evidence="3" id="KW-1185">Reference proteome</keyword>
<reference evidence="2 3" key="2">
    <citation type="submission" date="2018-10" db="EMBL/GenBank/DDBJ databases">
        <authorList>
            <consortium name="Pathogen Informatics"/>
        </authorList>
    </citation>
    <scope>NUCLEOTIDE SEQUENCE [LARGE SCALE GENOMIC DNA]</scope>
</reference>
<sequence>MREVHWSCVACLFLIGFNVCWIQELMDLGISDLIIFRHTGVGDVVVVGAAVNDVVVVDVYDYNDDDDDDADDADENDNEDDGCLLSNNYCFKTH</sequence>
<evidence type="ECO:0000256" key="1">
    <source>
        <dbReference type="SAM" id="SignalP"/>
    </source>
</evidence>
<protein>
    <submittedName>
        <fullName evidence="4">Secreted protein</fullName>
    </submittedName>
</protein>
<dbReference type="WBParaSite" id="EVEC_0001146501-mRNA-1">
    <property type="protein sequence ID" value="EVEC_0001146501-mRNA-1"/>
    <property type="gene ID" value="EVEC_0001146501"/>
</dbReference>
<reference evidence="4" key="1">
    <citation type="submission" date="2017-02" db="UniProtKB">
        <authorList>
            <consortium name="WormBaseParasite"/>
        </authorList>
    </citation>
    <scope>IDENTIFICATION</scope>
</reference>
<evidence type="ECO:0000313" key="3">
    <source>
        <dbReference type="Proteomes" id="UP000274131"/>
    </source>
</evidence>
<dbReference type="EMBL" id="UXUI01011177">
    <property type="protein sequence ID" value="VDD96022.1"/>
    <property type="molecule type" value="Genomic_DNA"/>
</dbReference>
<dbReference type="AlphaFoldDB" id="A0A0N4VKS7"/>
<name>A0A0N4VKS7_ENTVE</name>
<evidence type="ECO:0000313" key="2">
    <source>
        <dbReference type="EMBL" id="VDD96022.1"/>
    </source>
</evidence>
<gene>
    <name evidence="2" type="ORF">EVEC_LOCUS10773</name>
</gene>
<dbReference type="Proteomes" id="UP000274131">
    <property type="component" value="Unassembled WGS sequence"/>
</dbReference>
<evidence type="ECO:0000313" key="4">
    <source>
        <dbReference type="WBParaSite" id="EVEC_0001146501-mRNA-1"/>
    </source>
</evidence>
<organism evidence="4">
    <name type="scientific">Enterobius vermicularis</name>
    <name type="common">Human pinworm</name>
    <dbReference type="NCBI Taxonomy" id="51028"/>
    <lineage>
        <taxon>Eukaryota</taxon>
        <taxon>Metazoa</taxon>
        <taxon>Ecdysozoa</taxon>
        <taxon>Nematoda</taxon>
        <taxon>Chromadorea</taxon>
        <taxon>Rhabditida</taxon>
        <taxon>Spirurina</taxon>
        <taxon>Oxyuridomorpha</taxon>
        <taxon>Oxyuroidea</taxon>
        <taxon>Oxyuridae</taxon>
        <taxon>Enterobius</taxon>
    </lineage>
</organism>
<accession>A0A0N4VKS7</accession>
<feature type="signal peptide" evidence="1">
    <location>
        <begin position="1"/>
        <end position="22"/>
    </location>
</feature>
<feature type="chain" id="PRO_5043123083" evidence="1">
    <location>
        <begin position="23"/>
        <end position="94"/>
    </location>
</feature>
<keyword evidence="1" id="KW-0732">Signal</keyword>